<dbReference type="InterPro" id="IPR013783">
    <property type="entry name" value="Ig-like_fold"/>
</dbReference>
<evidence type="ECO:0000313" key="2">
    <source>
        <dbReference type="Ensembl" id="ENSPKIP00000015922.1"/>
    </source>
</evidence>
<feature type="domain" description="Ig-like" evidence="1">
    <location>
        <begin position="10"/>
        <end position="117"/>
    </location>
</feature>
<dbReference type="Ensembl" id="ENSPKIT00000040399.1">
    <property type="protein sequence ID" value="ENSPKIP00000015922.1"/>
    <property type="gene ID" value="ENSPKIG00000002453.1"/>
</dbReference>
<protein>
    <recommendedName>
        <fullName evidence="1">Ig-like domain-containing protein</fullName>
    </recommendedName>
</protein>
<sequence>GDSTEQMYQPCTLMVPSLQTITALYGETIVVPCNPTRGTKSANLMFTKWTYEKDDGSNGDLLVKQSQKDEVTIQATGIYKDRVNMASNFSLLISRATLADQKTFTCINVGETDIEITAHLVELKSHKLLGRDFRGEAGKASGRCSHPLFVETSSPSTFVPFLFLFLALLGCWTPPPPQSPTSFLRFISRGHMTLLFCVCGSAVVGVYLMKNPISEKQMITDRFLFLMIP</sequence>
<dbReference type="PROSITE" id="PS50835">
    <property type="entry name" value="IG_LIKE"/>
    <property type="match status" value="1"/>
</dbReference>
<dbReference type="InterPro" id="IPR036179">
    <property type="entry name" value="Ig-like_dom_sf"/>
</dbReference>
<dbReference type="InterPro" id="IPR007110">
    <property type="entry name" value="Ig-like_dom"/>
</dbReference>
<organism evidence="2 3">
    <name type="scientific">Paramormyrops kingsleyae</name>
    <dbReference type="NCBI Taxonomy" id="1676925"/>
    <lineage>
        <taxon>Eukaryota</taxon>
        <taxon>Metazoa</taxon>
        <taxon>Chordata</taxon>
        <taxon>Craniata</taxon>
        <taxon>Vertebrata</taxon>
        <taxon>Euteleostomi</taxon>
        <taxon>Actinopterygii</taxon>
        <taxon>Neopterygii</taxon>
        <taxon>Teleostei</taxon>
        <taxon>Osteoglossocephala</taxon>
        <taxon>Osteoglossomorpha</taxon>
        <taxon>Osteoglossiformes</taxon>
        <taxon>Mormyridae</taxon>
        <taxon>Paramormyrops</taxon>
    </lineage>
</organism>
<evidence type="ECO:0000313" key="3">
    <source>
        <dbReference type="Proteomes" id="UP000261540"/>
    </source>
</evidence>
<reference evidence="2" key="2">
    <citation type="submission" date="2025-09" db="UniProtKB">
        <authorList>
            <consortium name="Ensembl"/>
        </authorList>
    </citation>
    <scope>IDENTIFICATION</scope>
</reference>
<dbReference type="SUPFAM" id="SSF48726">
    <property type="entry name" value="Immunoglobulin"/>
    <property type="match status" value="1"/>
</dbReference>
<dbReference type="AlphaFoldDB" id="A0A3B3RB59"/>
<reference evidence="2" key="1">
    <citation type="submission" date="2025-08" db="UniProtKB">
        <authorList>
            <consortium name="Ensembl"/>
        </authorList>
    </citation>
    <scope>IDENTIFICATION</scope>
</reference>
<dbReference type="Proteomes" id="UP000261540">
    <property type="component" value="Unplaced"/>
</dbReference>
<dbReference type="InterPro" id="IPR013106">
    <property type="entry name" value="Ig_V-set"/>
</dbReference>
<keyword evidence="3" id="KW-1185">Reference proteome</keyword>
<name>A0A3B3RB59_9TELE</name>
<accession>A0A3B3RB59</accession>
<proteinExistence type="predicted"/>
<dbReference type="Gene3D" id="2.60.40.10">
    <property type="entry name" value="Immunoglobulins"/>
    <property type="match status" value="1"/>
</dbReference>
<evidence type="ECO:0000259" key="1">
    <source>
        <dbReference type="PROSITE" id="PS50835"/>
    </source>
</evidence>
<dbReference type="Pfam" id="PF07686">
    <property type="entry name" value="V-set"/>
    <property type="match status" value="1"/>
</dbReference>